<protein>
    <recommendedName>
        <fullName evidence="5">DUF349 domain-containing protein</fullName>
    </recommendedName>
</protein>
<organism evidence="3 4">
    <name type="scientific">Pontibacter fetidus</name>
    <dbReference type="NCBI Taxonomy" id="2700082"/>
    <lineage>
        <taxon>Bacteria</taxon>
        <taxon>Pseudomonadati</taxon>
        <taxon>Bacteroidota</taxon>
        <taxon>Cytophagia</taxon>
        <taxon>Cytophagales</taxon>
        <taxon>Hymenobacteraceae</taxon>
        <taxon>Pontibacter</taxon>
    </lineage>
</organism>
<proteinExistence type="predicted"/>
<feature type="signal peptide" evidence="2">
    <location>
        <begin position="1"/>
        <end position="22"/>
    </location>
</feature>
<dbReference type="RefSeq" id="WP_162346610.1">
    <property type="nucleotide sequence ID" value="NZ_JAAEAA010000014.1"/>
</dbReference>
<name>A0A6B2H379_9BACT</name>
<dbReference type="EMBL" id="JAAEAA010000014">
    <property type="protein sequence ID" value="NDK56548.1"/>
    <property type="molecule type" value="Genomic_DNA"/>
</dbReference>
<dbReference type="AlphaFoldDB" id="A0A6B2H379"/>
<comment type="caution">
    <text evidence="3">The sequence shown here is derived from an EMBL/GenBank/DDBJ whole genome shotgun (WGS) entry which is preliminary data.</text>
</comment>
<evidence type="ECO:0000313" key="4">
    <source>
        <dbReference type="Proteomes" id="UP000478546"/>
    </source>
</evidence>
<keyword evidence="4" id="KW-1185">Reference proteome</keyword>
<evidence type="ECO:0008006" key="5">
    <source>
        <dbReference type="Google" id="ProtNLM"/>
    </source>
</evidence>
<evidence type="ECO:0000256" key="1">
    <source>
        <dbReference type="SAM" id="Coils"/>
    </source>
</evidence>
<evidence type="ECO:0000256" key="2">
    <source>
        <dbReference type="SAM" id="SignalP"/>
    </source>
</evidence>
<feature type="chain" id="PRO_5025528196" description="DUF349 domain-containing protein" evidence="2">
    <location>
        <begin position="23"/>
        <end position="232"/>
    </location>
</feature>
<dbReference type="PROSITE" id="PS51257">
    <property type="entry name" value="PROKAR_LIPOPROTEIN"/>
    <property type="match status" value="1"/>
</dbReference>
<evidence type="ECO:0000313" key="3">
    <source>
        <dbReference type="EMBL" id="NDK56548.1"/>
    </source>
</evidence>
<dbReference type="Proteomes" id="UP000478546">
    <property type="component" value="Unassembled WGS sequence"/>
</dbReference>
<reference evidence="3 4" key="1">
    <citation type="submission" date="2020-01" db="EMBL/GenBank/DDBJ databases">
        <authorList>
            <person name="Kim M.K."/>
        </authorList>
    </citation>
    <scope>NUCLEOTIDE SEQUENCE [LARGE SCALE GENOMIC DNA]</scope>
    <source>
        <strain evidence="3 4">BT213</strain>
    </source>
</reference>
<sequence>MNKQNRTINWLFAALLVSALFACERTRTVEEEGTATDRDTTIVTTTGETTEEKLEELRGWMNKKANSADTAIREDWPQTREKLRRINEDIERNFDSLSAESKEEYRQLKHRYENWESRQERRQRQPLNPTQIKTWEEQLLREYKDIAKIEPTNIREAYLTFMSTVRIKKRNWTQNDWDYVDYVYGKLNDRLGQIEGQISTGDRLKIRTLQAEYLALEGAADTRNMLNSVDEK</sequence>
<feature type="coiled-coil region" evidence="1">
    <location>
        <begin position="80"/>
        <end position="125"/>
    </location>
</feature>
<accession>A0A6B2H379</accession>
<gene>
    <name evidence="3" type="ORF">GWO68_11515</name>
</gene>
<keyword evidence="1" id="KW-0175">Coiled coil</keyword>
<keyword evidence="2" id="KW-0732">Signal</keyword>